<name>A0A8K1FYG9_9PASS</name>
<gene>
    <name evidence="1" type="ORF">HGM15179_020335</name>
</gene>
<evidence type="ECO:0000313" key="2">
    <source>
        <dbReference type="Proteomes" id="UP000796761"/>
    </source>
</evidence>
<dbReference type="Proteomes" id="UP000796761">
    <property type="component" value="Unassembled WGS sequence"/>
</dbReference>
<feature type="non-terminal residue" evidence="1">
    <location>
        <position position="1"/>
    </location>
</feature>
<accession>A0A8K1FYG9</accession>
<evidence type="ECO:0000313" key="1">
    <source>
        <dbReference type="EMBL" id="TRZ06771.1"/>
    </source>
</evidence>
<protein>
    <submittedName>
        <fullName evidence="1">Uncharacterized protein</fullName>
    </submittedName>
</protein>
<sequence length="67" mass="7313">VSGMFPVWPRLQDWQNEFYKLLLKEKYGSLITLGKGQFSISKGPGLALVAPQSPGSLENSLLSACES</sequence>
<dbReference type="OrthoDB" id="6496718at2759"/>
<keyword evidence="2" id="KW-1185">Reference proteome</keyword>
<dbReference type="AlphaFoldDB" id="A0A8K1FYG9"/>
<proteinExistence type="predicted"/>
<dbReference type="EMBL" id="SWJQ01002197">
    <property type="protein sequence ID" value="TRZ06771.1"/>
    <property type="molecule type" value="Genomic_DNA"/>
</dbReference>
<organism evidence="1 2">
    <name type="scientific">Zosterops borbonicus</name>
    <dbReference type="NCBI Taxonomy" id="364589"/>
    <lineage>
        <taxon>Eukaryota</taxon>
        <taxon>Metazoa</taxon>
        <taxon>Chordata</taxon>
        <taxon>Craniata</taxon>
        <taxon>Vertebrata</taxon>
        <taxon>Euteleostomi</taxon>
        <taxon>Archelosauria</taxon>
        <taxon>Archosauria</taxon>
        <taxon>Dinosauria</taxon>
        <taxon>Saurischia</taxon>
        <taxon>Theropoda</taxon>
        <taxon>Coelurosauria</taxon>
        <taxon>Aves</taxon>
        <taxon>Neognathae</taxon>
        <taxon>Neoaves</taxon>
        <taxon>Telluraves</taxon>
        <taxon>Australaves</taxon>
        <taxon>Passeriformes</taxon>
        <taxon>Sylvioidea</taxon>
        <taxon>Zosteropidae</taxon>
        <taxon>Zosterops</taxon>
    </lineage>
</organism>
<feature type="non-terminal residue" evidence="1">
    <location>
        <position position="67"/>
    </location>
</feature>
<comment type="caution">
    <text evidence="1">The sequence shown here is derived from an EMBL/GenBank/DDBJ whole genome shotgun (WGS) entry which is preliminary data.</text>
</comment>
<reference evidence="1" key="1">
    <citation type="submission" date="2019-04" db="EMBL/GenBank/DDBJ databases">
        <title>Genome assembly of Zosterops borbonicus 15179.</title>
        <authorList>
            <person name="Leroy T."/>
            <person name="Anselmetti Y."/>
            <person name="Tilak M.-K."/>
            <person name="Nabholz B."/>
        </authorList>
    </citation>
    <scope>NUCLEOTIDE SEQUENCE</scope>
    <source>
        <strain evidence="1">HGM_15179</strain>
        <tissue evidence="1">Muscle</tissue>
    </source>
</reference>